<name>A0A133V6Q1_9EURY</name>
<dbReference type="Proteomes" id="UP000070400">
    <property type="component" value="Unassembled WGS sequence"/>
</dbReference>
<keyword evidence="1" id="KW-0175">Coiled coil</keyword>
<evidence type="ECO:0000256" key="1">
    <source>
        <dbReference type="SAM" id="Coils"/>
    </source>
</evidence>
<organism evidence="3 4">
    <name type="scientific">candidate division MSBL1 archaeon SCGC-AAA261D19</name>
    <dbReference type="NCBI Taxonomy" id="1698273"/>
    <lineage>
        <taxon>Archaea</taxon>
        <taxon>Methanobacteriati</taxon>
        <taxon>Methanobacteriota</taxon>
        <taxon>candidate division MSBL1</taxon>
    </lineage>
</organism>
<sequence length="66" mass="7776">MKMTGSRGWSGGSRKRWKDRGSDLEGFGHINMNYRELKELARRVDQAEGEERRQLVERLIEELLGR</sequence>
<dbReference type="AlphaFoldDB" id="A0A133V6Q1"/>
<feature type="coiled-coil region" evidence="1">
    <location>
        <begin position="30"/>
        <end position="57"/>
    </location>
</feature>
<evidence type="ECO:0000256" key="2">
    <source>
        <dbReference type="SAM" id="MobiDB-lite"/>
    </source>
</evidence>
<gene>
    <name evidence="3" type="ORF">AKJ43_02460</name>
</gene>
<protein>
    <submittedName>
        <fullName evidence="3">Uncharacterized protein</fullName>
    </submittedName>
</protein>
<evidence type="ECO:0000313" key="4">
    <source>
        <dbReference type="Proteomes" id="UP000070400"/>
    </source>
</evidence>
<feature type="region of interest" description="Disordered" evidence="2">
    <location>
        <begin position="1"/>
        <end position="22"/>
    </location>
</feature>
<keyword evidence="4" id="KW-1185">Reference proteome</keyword>
<proteinExistence type="predicted"/>
<evidence type="ECO:0000313" key="3">
    <source>
        <dbReference type="EMBL" id="KXB02107.1"/>
    </source>
</evidence>
<dbReference type="EMBL" id="LHXX01000025">
    <property type="protein sequence ID" value="KXB02107.1"/>
    <property type="molecule type" value="Genomic_DNA"/>
</dbReference>
<accession>A0A133V6Q1</accession>
<reference evidence="3 4" key="1">
    <citation type="journal article" date="2016" name="Sci. Rep.">
        <title>Metabolic traits of an uncultured archaeal lineage -MSBL1- from brine pools of the Red Sea.</title>
        <authorList>
            <person name="Mwirichia R."/>
            <person name="Alam I."/>
            <person name="Rashid M."/>
            <person name="Vinu M."/>
            <person name="Ba-Alawi W."/>
            <person name="Anthony Kamau A."/>
            <person name="Kamanda Ngugi D."/>
            <person name="Goker M."/>
            <person name="Klenk H.P."/>
            <person name="Bajic V."/>
            <person name="Stingl U."/>
        </authorList>
    </citation>
    <scope>NUCLEOTIDE SEQUENCE [LARGE SCALE GENOMIC DNA]</scope>
    <source>
        <strain evidence="3">SCGC-AAA261D19</strain>
    </source>
</reference>
<comment type="caution">
    <text evidence="3">The sequence shown here is derived from an EMBL/GenBank/DDBJ whole genome shotgun (WGS) entry which is preliminary data.</text>
</comment>